<dbReference type="InterPro" id="IPR024213">
    <property type="entry name" value="DUF3822"/>
</dbReference>
<evidence type="ECO:0000313" key="1">
    <source>
        <dbReference type="EMBL" id="SMO36970.1"/>
    </source>
</evidence>
<keyword evidence="2" id="KW-1185">Reference proteome</keyword>
<proteinExistence type="predicted"/>
<dbReference type="Proteomes" id="UP000319040">
    <property type="component" value="Unassembled WGS sequence"/>
</dbReference>
<dbReference type="Gene3D" id="3.30.420.260">
    <property type="match status" value="1"/>
</dbReference>
<accession>A0A521AQN7</accession>
<dbReference type="OrthoDB" id="658622at2"/>
<dbReference type="CDD" id="cd24013">
    <property type="entry name" value="ASKHA_ATPase_BT3980-like"/>
    <property type="match status" value="1"/>
</dbReference>
<reference evidence="1 2" key="1">
    <citation type="submission" date="2017-05" db="EMBL/GenBank/DDBJ databases">
        <authorList>
            <person name="Varghese N."/>
            <person name="Submissions S."/>
        </authorList>
    </citation>
    <scope>NUCLEOTIDE SEQUENCE [LARGE SCALE GENOMIC DNA]</scope>
    <source>
        <strain evidence="1 2">DSM 27040</strain>
    </source>
</reference>
<gene>
    <name evidence="1" type="ORF">SAMN06265379_101324</name>
</gene>
<name>A0A521AQN7_SACCC</name>
<evidence type="ECO:0000313" key="2">
    <source>
        <dbReference type="Proteomes" id="UP000319040"/>
    </source>
</evidence>
<protein>
    <recommendedName>
        <fullName evidence="3">DUF3822 domain-containing protein</fullName>
    </recommendedName>
</protein>
<sequence length="286" mass="33479">MNTVSVIDTSFDIKITTSYFLSIQLQLDGFSFCVLDPVSNQYIQFNNRPLKPNENILDILEWELSKNNLLVYPYQKIFVLYNTSKYSLIPQALYDKKHHEDYLSFCFSEGVDLQTELVFANKIKMADSICVFKIPLQLSTILDKYFKNIQYFCQATPFIETALLSTPINMAHNHVHIHIQPSGFYFDIIVTSGNNLKMHNTFKYHDKKEFLYFTLFVFEQIKLDTHNTKVFLSGNIEKSNETYALLKKYVKQVEIDNTTKHFKFSGIFKHLSIQNHLNLFNIPLCV</sequence>
<dbReference type="Gene3D" id="3.30.420.250">
    <property type="match status" value="1"/>
</dbReference>
<dbReference type="AlphaFoldDB" id="A0A521AQN7"/>
<dbReference type="Pfam" id="PF12864">
    <property type="entry name" value="DUF3822"/>
    <property type="match status" value="1"/>
</dbReference>
<organism evidence="1 2">
    <name type="scientific">Saccharicrinis carchari</name>
    <dbReference type="NCBI Taxonomy" id="1168039"/>
    <lineage>
        <taxon>Bacteria</taxon>
        <taxon>Pseudomonadati</taxon>
        <taxon>Bacteroidota</taxon>
        <taxon>Bacteroidia</taxon>
        <taxon>Marinilabiliales</taxon>
        <taxon>Marinilabiliaceae</taxon>
        <taxon>Saccharicrinis</taxon>
    </lineage>
</organism>
<dbReference type="RefSeq" id="WP_142531715.1">
    <property type="nucleotide sequence ID" value="NZ_FXTB01000001.1"/>
</dbReference>
<dbReference type="EMBL" id="FXTB01000001">
    <property type="protein sequence ID" value="SMO36970.1"/>
    <property type="molecule type" value="Genomic_DNA"/>
</dbReference>
<evidence type="ECO:0008006" key="3">
    <source>
        <dbReference type="Google" id="ProtNLM"/>
    </source>
</evidence>